<evidence type="ECO:0000313" key="3">
    <source>
        <dbReference type="Proteomes" id="UP000207741"/>
    </source>
</evidence>
<keyword evidence="1" id="KW-0175">Coiled coil</keyword>
<dbReference type="KEGG" id="vg:26640146"/>
<keyword evidence="3" id="KW-1185">Reference proteome</keyword>
<dbReference type="OrthoDB" id="25834at10239"/>
<accession>A0A0K0KW57</accession>
<protein>
    <submittedName>
        <fullName evidence="2">Uncharacterized protein</fullName>
    </submittedName>
</protein>
<organism evidence="2 3">
    <name type="scientific">Prochlorococcus phage P-TIM68</name>
    <dbReference type="NCBI Taxonomy" id="1542477"/>
    <lineage>
        <taxon>Viruses</taxon>
        <taxon>Duplodnaviria</taxon>
        <taxon>Heunggongvirae</taxon>
        <taxon>Uroviricota</taxon>
        <taxon>Caudoviricetes</taxon>
        <taxon>Pantevenvirales</taxon>
        <taxon>Kyanoviridae</taxon>
        <taxon>Haifavirus</taxon>
        <taxon>Haifavirus tim68</taxon>
    </lineage>
</organism>
<proteinExistence type="predicted"/>
<evidence type="ECO:0000313" key="2">
    <source>
        <dbReference type="EMBL" id="AIR93632.1"/>
    </source>
</evidence>
<reference evidence="3" key="1">
    <citation type="submission" date="2014-08" db="EMBL/GenBank/DDBJ databases">
        <authorList>
            <person name="Edwards T."/>
        </authorList>
    </citation>
    <scope>NUCLEOTIDE SEQUENCE [LARGE SCALE GENOMIC DNA]</scope>
</reference>
<feature type="coiled-coil region" evidence="1">
    <location>
        <begin position="32"/>
        <end position="66"/>
    </location>
</feature>
<dbReference type="EMBL" id="KM359505">
    <property type="protein sequence ID" value="AIR93632.1"/>
    <property type="molecule type" value="Genomic_DNA"/>
</dbReference>
<dbReference type="RefSeq" id="YP_009213602.1">
    <property type="nucleotide sequence ID" value="NC_028955.1"/>
</dbReference>
<dbReference type="Proteomes" id="UP000207741">
    <property type="component" value="Segment"/>
</dbReference>
<name>A0A0K0KW57_9CAUD</name>
<evidence type="ECO:0000256" key="1">
    <source>
        <dbReference type="SAM" id="Coils"/>
    </source>
</evidence>
<sequence>MSLIPVENHPGLYRDSVTNAIVNKSKSDFDHYTKTRNKMLSKEERINTLEQKVDNLSDDIGDIKSMLQSFLSKSNG</sequence>
<dbReference type="GeneID" id="26640146"/>